<dbReference type="Proteomes" id="UP000887574">
    <property type="component" value="Unplaced"/>
</dbReference>
<keyword evidence="3" id="KW-0445">Lipid transport</keyword>
<keyword evidence="3" id="KW-0333">Golgi apparatus</keyword>
<dbReference type="GO" id="GO:0005829">
    <property type="term" value="C:cytosol"/>
    <property type="evidence" value="ECO:0007669"/>
    <property type="project" value="GOC"/>
</dbReference>
<dbReference type="GO" id="GO:0048193">
    <property type="term" value="P:Golgi vesicle transport"/>
    <property type="evidence" value="ECO:0007669"/>
    <property type="project" value="TreeGrafter"/>
</dbReference>
<dbReference type="InterPro" id="IPR014812">
    <property type="entry name" value="Vps51"/>
</dbReference>
<comment type="function">
    <text evidence="3">Acts as component of the GARP complex that is involved in retrograde transport from early and late endosomes to the trans-Golgi network (TGN).</text>
</comment>
<evidence type="ECO:0000256" key="1">
    <source>
        <dbReference type="ARBA" id="ARBA00006080"/>
    </source>
</evidence>
<reference evidence="5" key="1">
    <citation type="submission" date="2022-11" db="UniProtKB">
        <authorList>
            <consortium name="WormBaseParasite"/>
        </authorList>
    </citation>
    <scope>IDENTIFICATION</scope>
</reference>
<dbReference type="GO" id="GO:1990745">
    <property type="term" value="C:EARP complex"/>
    <property type="evidence" value="ECO:0007669"/>
    <property type="project" value="TreeGrafter"/>
</dbReference>
<evidence type="ECO:0000313" key="4">
    <source>
        <dbReference type="Proteomes" id="UP000887574"/>
    </source>
</evidence>
<dbReference type="GO" id="GO:0000938">
    <property type="term" value="C:GARP complex"/>
    <property type="evidence" value="ECO:0007669"/>
    <property type="project" value="UniProtKB-UniRule"/>
</dbReference>
<dbReference type="GO" id="GO:0042147">
    <property type="term" value="P:retrograde transport, endosome to Golgi"/>
    <property type="evidence" value="ECO:0007669"/>
    <property type="project" value="UniProtKB-UniRule"/>
</dbReference>
<dbReference type="GO" id="GO:0006869">
    <property type="term" value="P:lipid transport"/>
    <property type="evidence" value="ECO:0007669"/>
    <property type="project" value="UniProtKB-UniRule"/>
</dbReference>
<evidence type="ECO:0000256" key="2">
    <source>
        <dbReference type="ARBA" id="ARBA00016122"/>
    </source>
</evidence>
<dbReference type="GO" id="GO:0007041">
    <property type="term" value="P:lysosomal transport"/>
    <property type="evidence" value="ECO:0007669"/>
    <property type="project" value="TreeGrafter"/>
</dbReference>
<accession>A0A915D0R8</accession>
<dbReference type="PANTHER" id="PTHR15954">
    <property type="entry name" value="VACUOLAR PROTEIN SORTING-ASSOCIATED PROTEIN 51 HOMOLOG"/>
    <property type="match status" value="1"/>
</dbReference>
<dbReference type="GO" id="GO:0007030">
    <property type="term" value="P:Golgi organization"/>
    <property type="evidence" value="ECO:0007669"/>
    <property type="project" value="UniProtKB-UniRule"/>
</dbReference>
<dbReference type="WBParaSite" id="jg14708">
    <property type="protein sequence ID" value="jg14708"/>
    <property type="gene ID" value="jg14708"/>
</dbReference>
<sequence>MSGIYTDAQSTMQQLQESFMRYLRSPKTSSEETEEAVQLLRQLGTPNIQLQTELLSTWKSQLESELMELKSQVNSNQVYADILEFVNNGGYNFLTNMSLQISLFVQLFDQPENKSDLVEMVTTLMAHFKDILMQRFQAEINPRDCALSAHSTRYQEKLLFSPDYCLETIESLISQITSSDTSLPKIPSKSTRLFFQNFWSRRPPKHNRRLHPGPGTPSRQPRSTILCCNSENDGVTTSFFLVFASFVRNLQNKQLNYLMDLCQEQFKLTERKTKYLSDFDQLNMTLKSATEKVLRRYAEAKCKALTQLVSQNIDSFEWQTVQKVDKQLSLFTEDASPKKEMTPDSLKELLQQGAASNTYETASLNSSIMEKLWGEEPEEQNTSSEDPNTIEAALANLTLDLKKDCILTAIVRLTLRAMIDMVQKQKFSLCGMQQLQVTAAT</sequence>
<evidence type="ECO:0000313" key="5">
    <source>
        <dbReference type="WBParaSite" id="jg14708"/>
    </source>
</evidence>
<organism evidence="4 5">
    <name type="scientific">Ditylenchus dipsaci</name>
    <dbReference type="NCBI Taxonomy" id="166011"/>
    <lineage>
        <taxon>Eukaryota</taxon>
        <taxon>Metazoa</taxon>
        <taxon>Ecdysozoa</taxon>
        <taxon>Nematoda</taxon>
        <taxon>Chromadorea</taxon>
        <taxon>Rhabditida</taxon>
        <taxon>Tylenchina</taxon>
        <taxon>Tylenchomorpha</taxon>
        <taxon>Sphaerularioidea</taxon>
        <taxon>Anguinidae</taxon>
        <taxon>Anguininae</taxon>
        <taxon>Ditylenchus</taxon>
    </lineage>
</organism>
<keyword evidence="4" id="KW-1185">Reference proteome</keyword>
<comment type="similarity">
    <text evidence="1 3">Belongs to the VPS51 family.</text>
</comment>
<keyword evidence="3" id="KW-0653">Protein transport</keyword>
<comment type="subcellular location">
    <subcellularLocation>
        <location evidence="3">Golgi apparatus</location>
        <location evidence="3">trans-Golgi network</location>
    </subcellularLocation>
</comment>
<dbReference type="GO" id="GO:0032456">
    <property type="term" value="P:endocytic recycling"/>
    <property type="evidence" value="ECO:0007669"/>
    <property type="project" value="TreeGrafter"/>
</dbReference>
<protein>
    <recommendedName>
        <fullName evidence="2 3">Vacuolar protein sorting-associated protein 51 homolog</fullName>
    </recommendedName>
</protein>
<dbReference type="PANTHER" id="PTHR15954:SF4">
    <property type="entry name" value="VACUOLAR PROTEIN SORTING-ASSOCIATED PROTEIN 51 HOMOLOG"/>
    <property type="match status" value="1"/>
</dbReference>
<evidence type="ECO:0000256" key="3">
    <source>
        <dbReference type="RuleBase" id="RU368010"/>
    </source>
</evidence>
<dbReference type="GO" id="GO:0016020">
    <property type="term" value="C:membrane"/>
    <property type="evidence" value="ECO:0007669"/>
    <property type="project" value="TreeGrafter"/>
</dbReference>
<keyword evidence="3" id="KW-0813">Transport</keyword>
<dbReference type="GO" id="GO:0015031">
    <property type="term" value="P:protein transport"/>
    <property type="evidence" value="ECO:0007669"/>
    <property type="project" value="UniProtKB-UniRule"/>
</dbReference>
<comment type="subunit">
    <text evidence="3">Component of the Golgi-associated retrograde protein (GARP) complex.</text>
</comment>
<name>A0A915D0R8_9BILA</name>
<proteinExistence type="inferred from homology"/>
<dbReference type="AlphaFoldDB" id="A0A915D0R8"/>